<name>Q6ZB35_ORYSJ</name>
<feature type="compositionally biased region" description="Basic and acidic residues" evidence="1">
    <location>
        <begin position="31"/>
        <end position="41"/>
    </location>
</feature>
<reference evidence="3" key="1">
    <citation type="journal article" date="2005" name="Nature">
        <title>The map-based sequence of the rice genome.</title>
        <authorList>
            <consortium name="International rice genome sequencing project (IRGSP)"/>
            <person name="Matsumoto T."/>
            <person name="Wu J."/>
            <person name="Kanamori H."/>
            <person name="Katayose Y."/>
            <person name="Fujisawa M."/>
            <person name="Namiki N."/>
            <person name="Mizuno H."/>
            <person name="Yamamoto K."/>
            <person name="Antonio B.A."/>
            <person name="Baba T."/>
            <person name="Sakata K."/>
            <person name="Nagamura Y."/>
            <person name="Aoki H."/>
            <person name="Arikawa K."/>
            <person name="Arita K."/>
            <person name="Bito T."/>
            <person name="Chiden Y."/>
            <person name="Fujitsuka N."/>
            <person name="Fukunaka R."/>
            <person name="Hamada M."/>
            <person name="Harada C."/>
            <person name="Hayashi A."/>
            <person name="Hijishita S."/>
            <person name="Honda M."/>
            <person name="Hosokawa S."/>
            <person name="Ichikawa Y."/>
            <person name="Idonuma A."/>
            <person name="Iijima M."/>
            <person name="Ikeda M."/>
            <person name="Ikeno M."/>
            <person name="Ito K."/>
            <person name="Ito S."/>
            <person name="Ito T."/>
            <person name="Ito Y."/>
            <person name="Ito Y."/>
            <person name="Iwabuchi A."/>
            <person name="Kamiya K."/>
            <person name="Karasawa W."/>
            <person name="Kurita K."/>
            <person name="Katagiri S."/>
            <person name="Kikuta A."/>
            <person name="Kobayashi H."/>
            <person name="Kobayashi N."/>
            <person name="Machita K."/>
            <person name="Maehara T."/>
            <person name="Masukawa M."/>
            <person name="Mizubayashi T."/>
            <person name="Mukai Y."/>
            <person name="Nagasaki H."/>
            <person name="Nagata Y."/>
            <person name="Naito S."/>
            <person name="Nakashima M."/>
            <person name="Nakama Y."/>
            <person name="Nakamichi Y."/>
            <person name="Nakamura M."/>
            <person name="Meguro A."/>
            <person name="Negishi M."/>
            <person name="Ohta I."/>
            <person name="Ohta T."/>
            <person name="Okamoto M."/>
            <person name="Ono N."/>
            <person name="Saji S."/>
            <person name="Sakaguchi M."/>
            <person name="Sakai K."/>
            <person name="Shibata M."/>
            <person name="Shimokawa T."/>
            <person name="Song J."/>
            <person name="Takazaki Y."/>
            <person name="Terasawa K."/>
            <person name="Tsugane M."/>
            <person name="Tsuji K."/>
            <person name="Ueda S."/>
            <person name="Waki K."/>
            <person name="Yamagata H."/>
            <person name="Yamamoto M."/>
            <person name="Yamamoto S."/>
            <person name="Yamane H."/>
            <person name="Yoshiki S."/>
            <person name="Yoshihara R."/>
            <person name="Yukawa K."/>
            <person name="Zhong H."/>
            <person name="Yano M."/>
            <person name="Yuan Q."/>
            <person name="Ouyang S."/>
            <person name="Liu J."/>
            <person name="Jones K.M."/>
            <person name="Gansberger K."/>
            <person name="Moffat K."/>
            <person name="Hill J."/>
            <person name="Bera J."/>
            <person name="Fadrosh D."/>
            <person name="Jin S."/>
            <person name="Johri S."/>
            <person name="Kim M."/>
            <person name="Overton L."/>
            <person name="Reardon M."/>
            <person name="Tsitrin T."/>
            <person name="Vuong H."/>
            <person name="Weaver B."/>
            <person name="Ciecko A."/>
            <person name="Tallon L."/>
            <person name="Jackson J."/>
            <person name="Pai G."/>
            <person name="Aken S.V."/>
            <person name="Utterback T."/>
            <person name="Reidmuller S."/>
            <person name="Feldblyum T."/>
            <person name="Hsiao J."/>
            <person name="Zismann V."/>
            <person name="Iobst S."/>
            <person name="de Vazeille A.R."/>
            <person name="Buell C.R."/>
            <person name="Ying K."/>
            <person name="Li Y."/>
            <person name="Lu T."/>
            <person name="Huang Y."/>
            <person name="Zhao Q."/>
            <person name="Feng Q."/>
            <person name="Zhang L."/>
            <person name="Zhu J."/>
            <person name="Weng Q."/>
            <person name="Mu J."/>
            <person name="Lu Y."/>
            <person name="Fan D."/>
            <person name="Liu Y."/>
            <person name="Guan J."/>
            <person name="Zhang Y."/>
            <person name="Yu S."/>
            <person name="Liu X."/>
            <person name="Zhang Y."/>
            <person name="Hong G."/>
            <person name="Han B."/>
            <person name="Choisne N."/>
            <person name="Demange N."/>
            <person name="Orjeda G."/>
            <person name="Samain S."/>
            <person name="Cattolico L."/>
            <person name="Pelletier E."/>
            <person name="Couloux A."/>
            <person name="Segurens B."/>
            <person name="Wincker P."/>
            <person name="D'Hont A."/>
            <person name="Scarpelli C."/>
            <person name="Weissenbach J."/>
            <person name="Salanoubat M."/>
            <person name="Quetier F."/>
            <person name="Yu Y."/>
            <person name="Kim H.R."/>
            <person name="Rambo T."/>
            <person name="Currie J."/>
            <person name="Collura K."/>
            <person name="Luo M."/>
            <person name="Yang T."/>
            <person name="Ammiraju J.S.S."/>
            <person name="Engler F."/>
            <person name="Soderlund C."/>
            <person name="Wing R.A."/>
            <person name="Palmer L.E."/>
            <person name="de la Bastide M."/>
            <person name="Spiegel L."/>
            <person name="Nascimento L."/>
            <person name="Zutavern T."/>
            <person name="O'Shaughnessy A."/>
            <person name="Dike S."/>
            <person name="Dedhia N."/>
            <person name="Preston R."/>
            <person name="Balija V."/>
            <person name="McCombie W.R."/>
            <person name="Chow T."/>
            <person name="Chen H."/>
            <person name="Chung M."/>
            <person name="Chen C."/>
            <person name="Shaw J."/>
            <person name="Wu H."/>
            <person name="Hsiao K."/>
            <person name="Chao Y."/>
            <person name="Chu M."/>
            <person name="Cheng C."/>
            <person name="Hour A."/>
            <person name="Lee P."/>
            <person name="Lin S."/>
            <person name="Lin Y."/>
            <person name="Liou J."/>
            <person name="Liu S."/>
            <person name="Hsing Y."/>
            <person name="Raghuvanshi S."/>
            <person name="Mohanty A."/>
            <person name="Bharti A.K."/>
            <person name="Gaur A."/>
            <person name="Gupta V."/>
            <person name="Kumar D."/>
            <person name="Ravi V."/>
            <person name="Vij S."/>
            <person name="Kapur A."/>
            <person name="Khurana P."/>
            <person name="Khurana P."/>
            <person name="Khurana J.P."/>
            <person name="Tyagi A.K."/>
            <person name="Gaikwad K."/>
            <person name="Singh A."/>
            <person name="Dalal V."/>
            <person name="Srivastava S."/>
            <person name="Dixit A."/>
            <person name="Pal A.K."/>
            <person name="Ghazi I.A."/>
            <person name="Yadav M."/>
            <person name="Pandit A."/>
            <person name="Bhargava A."/>
            <person name="Sureshbabu K."/>
            <person name="Batra K."/>
            <person name="Sharma T.R."/>
            <person name="Mohapatra T."/>
            <person name="Singh N.K."/>
            <person name="Messing J."/>
            <person name="Nelson A.B."/>
            <person name="Fuks G."/>
            <person name="Kavchok S."/>
            <person name="Keizer G."/>
            <person name="Linton E."/>
            <person name="Llaca V."/>
            <person name="Song R."/>
            <person name="Tanyolac B."/>
            <person name="Young S."/>
            <person name="Ho-Il K."/>
            <person name="Hahn J.H."/>
            <person name="Sangsakoo G."/>
            <person name="Vanavichit A."/>
            <person name="de Mattos Luiz.A.T."/>
            <person name="Zimmer P.D."/>
            <person name="Malone G."/>
            <person name="Dellagostin O."/>
            <person name="de Oliveira A.C."/>
            <person name="Bevan M."/>
            <person name="Bancroft I."/>
            <person name="Minx P."/>
            <person name="Cordum H."/>
            <person name="Wilson R."/>
            <person name="Cheng Z."/>
            <person name="Jin W."/>
            <person name="Jiang J."/>
            <person name="Leong S.A."/>
            <person name="Iwama H."/>
            <person name="Gojobori T."/>
            <person name="Itoh T."/>
            <person name="Niimura Y."/>
            <person name="Fujii Y."/>
            <person name="Habara T."/>
            <person name="Sakai H."/>
            <person name="Sato Y."/>
            <person name="Wilson G."/>
            <person name="Kumar K."/>
            <person name="McCouch S."/>
            <person name="Juretic N."/>
            <person name="Hoen D."/>
            <person name="Wright S."/>
            <person name="Bruskiewich R."/>
            <person name="Bureau T."/>
            <person name="Miyao A."/>
            <person name="Hirochika H."/>
            <person name="Nishikawa T."/>
            <person name="Kadowaki K."/>
            <person name="Sugiura M."/>
            <person name="Burr B."/>
            <person name="Sasaki T."/>
        </authorList>
    </citation>
    <scope>NUCLEOTIDE SEQUENCE [LARGE SCALE GENOMIC DNA]</scope>
    <source>
        <strain evidence="3">cv. Nipponbare</strain>
    </source>
</reference>
<gene>
    <name evidence="2" type="primary">OJ1267_E11.5</name>
</gene>
<evidence type="ECO:0000313" key="2">
    <source>
        <dbReference type="EMBL" id="BAD05364.1"/>
    </source>
</evidence>
<evidence type="ECO:0000256" key="1">
    <source>
        <dbReference type="SAM" id="MobiDB-lite"/>
    </source>
</evidence>
<reference evidence="3" key="2">
    <citation type="journal article" date="2008" name="Nucleic Acids Res.">
        <title>The rice annotation project database (RAP-DB): 2008 update.</title>
        <authorList>
            <consortium name="The rice annotation project (RAP)"/>
        </authorList>
    </citation>
    <scope>GENOME REANNOTATION</scope>
    <source>
        <strain evidence="3">cv. Nipponbare</strain>
    </source>
</reference>
<protein>
    <submittedName>
        <fullName evidence="2">Uncharacterized protein</fullName>
    </submittedName>
</protein>
<dbReference type="Proteomes" id="UP000000763">
    <property type="component" value="Chromosome 8"/>
</dbReference>
<organism evidence="2 3">
    <name type="scientific">Oryza sativa subsp. japonica</name>
    <name type="common">Rice</name>
    <dbReference type="NCBI Taxonomy" id="39947"/>
    <lineage>
        <taxon>Eukaryota</taxon>
        <taxon>Viridiplantae</taxon>
        <taxon>Streptophyta</taxon>
        <taxon>Embryophyta</taxon>
        <taxon>Tracheophyta</taxon>
        <taxon>Spermatophyta</taxon>
        <taxon>Magnoliopsida</taxon>
        <taxon>Liliopsida</taxon>
        <taxon>Poales</taxon>
        <taxon>Poaceae</taxon>
        <taxon>BOP clade</taxon>
        <taxon>Oryzoideae</taxon>
        <taxon>Oryzeae</taxon>
        <taxon>Oryzinae</taxon>
        <taxon>Oryza</taxon>
        <taxon>Oryza sativa</taxon>
    </lineage>
</organism>
<accession>Q6ZB35</accession>
<proteinExistence type="predicted"/>
<sequence>MTRAQRVTGAHGAQLRCRVALCIGATPTKRRAAETRARAGRQDSAPRGAAPWEDVARGTNHRAGIISQVKKLFSQRILLLHICYGP</sequence>
<evidence type="ECO:0000313" key="3">
    <source>
        <dbReference type="Proteomes" id="UP000000763"/>
    </source>
</evidence>
<dbReference type="EMBL" id="AP004647">
    <property type="protein sequence ID" value="BAD05364.1"/>
    <property type="molecule type" value="Genomic_DNA"/>
</dbReference>
<feature type="region of interest" description="Disordered" evidence="1">
    <location>
        <begin position="29"/>
        <end position="54"/>
    </location>
</feature>
<dbReference type="AlphaFoldDB" id="Q6ZB35"/>